<comment type="caution">
    <text evidence="1">The sequence shown here is derived from an EMBL/GenBank/DDBJ whole genome shotgun (WGS) entry which is preliminary data.</text>
</comment>
<proteinExistence type="predicted"/>
<dbReference type="Proteomes" id="UP000499080">
    <property type="component" value="Unassembled WGS sequence"/>
</dbReference>
<name>A0A4Y2FYF9_ARAVE</name>
<reference evidence="1 2" key="1">
    <citation type="journal article" date="2019" name="Sci. Rep.">
        <title>Orb-weaving spider Araneus ventricosus genome elucidates the spidroin gene catalogue.</title>
        <authorList>
            <person name="Kono N."/>
            <person name="Nakamura H."/>
            <person name="Ohtoshi R."/>
            <person name="Moran D.A.P."/>
            <person name="Shinohara A."/>
            <person name="Yoshida Y."/>
            <person name="Fujiwara M."/>
            <person name="Mori M."/>
            <person name="Tomita M."/>
            <person name="Arakawa K."/>
        </authorList>
    </citation>
    <scope>NUCLEOTIDE SEQUENCE [LARGE SCALE GENOMIC DNA]</scope>
</reference>
<sequence>MNTIGSNNERNELRQGIWYVVFTSKLYNCFKFWKKSAVNPSTVLMSIGFAIRVCFPPFSEITTKTRRDIATCSLVTMHFALPEVLPLQTLSEQWLWLRSA</sequence>
<keyword evidence="2" id="KW-1185">Reference proteome</keyword>
<dbReference type="AlphaFoldDB" id="A0A4Y2FYF9"/>
<evidence type="ECO:0000313" key="2">
    <source>
        <dbReference type="Proteomes" id="UP000499080"/>
    </source>
</evidence>
<protein>
    <submittedName>
        <fullName evidence="1">Uncharacterized protein</fullName>
    </submittedName>
</protein>
<gene>
    <name evidence="1" type="ORF">AVEN_271521_1</name>
</gene>
<dbReference type="EMBL" id="BGPR01001142">
    <property type="protein sequence ID" value="GBM46572.1"/>
    <property type="molecule type" value="Genomic_DNA"/>
</dbReference>
<accession>A0A4Y2FYF9</accession>
<organism evidence="1 2">
    <name type="scientific">Araneus ventricosus</name>
    <name type="common">Orbweaver spider</name>
    <name type="synonym">Epeira ventricosa</name>
    <dbReference type="NCBI Taxonomy" id="182803"/>
    <lineage>
        <taxon>Eukaryota</taxon>
        <taxon>Metazoa</taxon>
        <taxon>Ecdysozoa</taxon>
        <taxon>Arthropoda</taxon>
        <taxon>Chelicerata</taxon>
        <taxon>Arachnida</taxon>
        <taxon>Araneae</taxon>
        <taxon>Araneomorphae</taxon>
        <taxon>Entelegynae</taxon>
        <taxon>Araneoidea</taxon>
        <taxon>Araneidae</taxon>
        <taxon>Araneus</taxon>
    </lineage>
</organism>
<evidence type="ECO:0000313" key="1">
    <source>
        <dbReference type="EMBL" id="GBM46572.1"/>
    </source>
</evidence>